<organism evidence="1 2">
    <name type="scientific">Aspergillus tanneri</name>
    <dbReference type="NCBI Taxonomy" id="1220188"/>
    <lineage>
        <taxon>Eukaryota</taxon>
        <taxon>Fungi</taxon>
        <taxon>Dikarya</taxon>
        <taxon>Ascomycota</taxon>
        <taxon>Pezizomycotina</taxon>
        <taxon>Eurotiomycetes</taxon>
        <taxon>Eurotiomycetidae</taxon>
        <taxon>Eurotiales</taxon>
        <taxon>Aspergillaceae</taxon>
        <taxon>Aspergillus</taxon>
        <taxon>Aspergillus subgen. Circumdati</taxon>
    </lineage>
</organism>
<proteinExistence type="predicted"/>
<dbReference type="VEuPathDB" id="FungiDB:EYZ11_000508"/>
<dbReference type="EMBL" id="SOSA01000007">
    <property type="protein sequence ID" value="THD00056.1"/>
    <property type="molecule type" value="Genomic_DNA"/>
</dbReference>
<reference evidence="1 2" key="1">
    <citation type="submission" date="2019-03" db="EMBL/GenBank/DDBJ databases">
        <title>The genome sequence of a newly discovered highly antifungal drug resistant Aspergillus species, Aspergillus tanneri NIH 1004.</title>
        <authorList>
            <person name="Mounaud S."/>
            <person name="Singh I."/>
            <person name="Joardar V."/>
            <person name="Pakala S."/>
            <person name="Pakala S."/>
            <person name="Venepally P."/>
            <person name="Hoover J."/>
            <person name="Nierman W."/>
            <person name="Chung J."/>
            <person name="Losada L."/>
        </authorList>
    </citation>
    <scope>NUCLEOTIDE SEQUENCE [LARGE SCALE GENOMIC DNA]</scope>
    <source>
        <strain evidence="1 2">NIH1004</strain>
    </source>
</reference>
<sequence>MILPAVNNGIVFLNAEFCRELKAIFGSRVRPVPSRFGVHCRYPRFDCKELSWLNPSSLDCLRLFPLVV</sequence>
<accession>A0A4S3JX50</accession>
<dbReference type="AlphaFoldDB" id="A0A4S3JX50"/>
<comment type="caution">
    <text evidence="1">The sequence shown here is derived from an EMBL/GenBank/DDBJ whole genome shotgun (WGS) entry which is preliminary data.</text>
</comment>
<keyword evidence="2" id="KW-1185">Reference proteome</keyword>
<protein>
    <submittedName>
        <fullName evidence="1">Uncharacterized protein</fullName>
    </submittedName>
</protein>
<evidence type="ECO:0000313" key="2">
    <source>
        <dbReference type="Proteomes" id="UP000308092"/>
    </source>
</evidence>
<dbReference type="Proteomes" id="UP000308092">
    <property type="component" value="Unassembled WGS sequence"/>
</dbReference>
<name>A0A4S3JX50_9EURO</name>
<evidence type="ECO:0000313" key="1">
    <source>
        <dbReference type="EMBL" id="THD00056.1"/>
    </source>
</evidence>
<gene>
    <name evidence="1" type="ORF">EYZ11_000508</name>
</gene>